<dbReference type="Proteomes" id="UP000236755">
    <property type="component" value="Unassembled WGS sequence"/>
</dbReference>
<dbReference type="InterPro" id="IPR052701">
    <property type="entry name" value="GAG_Ulvan_Degrading_Sulfatases"/>
</dbReference>
<dbReference type="PANTHER" id="PTHR43751">
    <property type="entry name" value="SULFATASE"/>
    <property type="match status" value="1"/>
</dbReference>
<organism evidence="3 4">
    <name type="scientific">Haloplanus vescus</name>
    <dbReference type="NCBI Taxonomy" id="555874"/>
    <lineage>
        <taxon>Archaea</taxon>
        <taxon>Methanobacteriati</taxon>
        <taxon>Methanobacteriota</taxon>
        <taxon>Stenosarchaea group</taxon>
        <taxon>Halobacteria</taxon>
        <taxon>Halobacteriales</taxon>
        <taxon>Haloferacaceae</taxon>
        <taxon>Haloplanus</taxon>
    </lineage>
</organism>
<dbReference type="STRING" id="555874.SAMN04488065_2896"/>
<dbReference type="InterPro" id="IPR000917">
    <property type="entry name" value="Sulfatase_N"/>
</dbReference>
<dbReference type="AlphaFoldDB" id="A0A1H4AQE9"/>
<keyword evidence="4" id="KW-1185">Reference proteome</keyword>
<comment type="PTM">
    <text evidence="1">The conversion to 3-oxoalanine (also known as C-formylglycine, FGly), of a serine or cysteine residue in prokaryotes and of a cysteine residue in eukaryotes, is critical for catalytic activity.</text>
</comment>
<dbReference type="OrthoDB" id="3164at2157"/>
<evidence type="ECO:0000259" key="2">
    <source>
        <dbReference type="Pfam" id="PF00884"/>
    </source>
</evidence>
<dbReference type="RefSeq" id="WP_092636026.1">
    <property type="nucleotide sequence ID" value="NZ_FNQT01000007.1"/>
</dbReference>
<dbReference type="SUPFAM" id="SSF53649">
    <property type="entry name" value="Alkaline phosphatase-like"/>
    <property type="match status" value="1"/>
</dbReference>
<evidence type="ECO:0000313" key="4">
    <source>
        <dbReference type="Proteomes" id="UP000236755"/>
    </source>
</evidence>
<feature type="modified residue" description="3-oxoalanine (Ser)" evidence="1">
    <location>
        <position position="54"/>
    </location>
</feature>
<gene>
    <name evidence="3" type="ORF">SAMN04488065_2896</name>
</gene>
<dbReference type="InterPro" id="IPR017850">
    <property type="entry name" value="Alkaline_phosphatase_core_sf"/>
</dbReference>
<dbReference type="Pfam" id="PF00884">
    <property type="entry name" value="Sulfatase"/>
    <property type="match status" value="1"/>
</dbReference>
<reference evidence="3 4" key="1">
    <citation type="submission" date="2016-10" db="EMBL/GenBank/DDBJ databases">
        <authorList>
            <person name="de Groot N.N."/>
        </authorList>
    </citation>
    <scope>NUCLEOTIDE SEQUENCE [LARGE SCALE GENOMIC DNA]</scope>
    <source>
        <strain evidence="3 4">CGMCC 1.8712</strain>
    </source>
</reference>
<evidence type="ECO:0000313" key="3">
    <source>
        <dbReference type="EMBL" id="SEA38126.1"/>
    </source>
</evidence>
<dbReference type="PANTHER" id="PTHR43751:SF3">
    <property type="entry name" value="SULFATASE N-TERMINAL DOMAIN-CONTAINING PROTEIN"/>
    <property type="match status" value="1"/>
</dbReference>
<dbReference type="EMBL" id="FNQT01000007">
    <property type="protein sequence ID" value="SEA38126.1"/>
    <property type="molecule type" value="Genomic_DNA"/>
</dbReference>
<sequence>MIDTPPNVLLLILDSARARNTSLHGYHRETTPFLEEFASSATTYTQARAPAGRSLPSHASIFSGYLPQEHGINDLENKLEREANVFARLADNGYDTGLFTDNPYLTDLDTGLSSGFETVFNDRDLYEDGESPSAFVEEESLDKVEFLTRALRSDAPIKSLANGVSWMLKWRYPRLAPEGTVFSRGFTYAERFAQWRTDRKGPWAACINLMDTHVPFRPGEEYDRWATSDGKNAQNRTDMENIGDDERWKFALLEDRYDGTIRQADAVVEQILTALKEDRELSNTYVVVTADHGEGFGERSPIDDHPSIGHGDAVDEPLLHVPLVVKEPGQSKGRTVSEPVGIVDTPVAIERATTGDVDGPSFVTDRTVFAGGFEDGDPIDAAYGSHESHGVRKYVQNGSESWSVHVPTPRDAYCLDAEIPPAIESEIDALSPANVTQAAESEVTESVEQTLSALGYTE</sequence>
<name>A0A1H4AQE9_9EURY</name>
<protein>
    <submittedName>
        <fullName evidence="3">Arylsulfatase</fullName>
    </submittedName>
</protein>
<evidence type="ECO:0000256" key="1">
    <source>
        <dbReference type="PIRSR" id="PIRSR600917-52"/>
    </source>
</evidence>
<accession>A0A1H4AQE9</accession>
<proteinExistence type="predicted"/>
<feature type="domain" description="Sulfatase N-terminal" evidence="2">
    <location>
        <begin position="6"/>
        <end position="344"/>
    </location>
</feature>
<dbReference type="Gene3D" id="3.40.720.10">
    <property type="entry name" value="Alkaline Phosphatase, subunit A"/>
    <property type="match status" value="1"/>
</dbReference>